<dbReference type="InterPro" id="IPR028939">
    <property type="entry name" value="P5C_Rdtase_cat_N"/>
</dbReference>
<dbReference type="InterPro" id="IPR036291">
    <property type="entry name" value="NAD(P)-bd_dom_sf"/>
</dbReference>
<dbReference type="Pfam" id="PF03807">
    <property type="entry name" value="F420_oxidored"/>
    <property type="match status" value="1"/>
</dbReference>
<evidence type="ECO:0000256" key="1">
    <source>
        <dbReference type="ARBA" id="ARBA00005525"/>
    </source>
</evidence>
<comment type="similarity">
    <text evidence="1">Belongs to the pyrroline-5-carboxylate reductase family.</text>
</comment>
<dbReference type="Proteomes" id="UP001501391">
    <property type="component" value="Unassembled WGS sequence"/>
</dbReference>
<keyword evidence="4" id="KW-1185">Reference proteome</keyword>
<dbReference type="EMBL" id="BAAAOQ010000005">
    <property type="protein sequence ID" value="GAA2194323.1"/>
    <property type="molecule type" value="Genomic_DNA"/>
</dbReference>
<protein>
    <recommendedName>
        <fullName evidence="2">Pyrroline-5-carboxylate reductase catalytic N-terminal domain-containing protein</fullName>
    </recommendedName>
</protein>
<comment type="caution">
    <text evidence="3">The sequence shown here is derived from an EMBL/GenBank/DDBJ whole genome shotgun (WGS) entry which is preliminary data.</text>
</comment>
<organism evidence="3 4">
    <name type="scientific">Streptomyces bangladeshensis</name>
    <dbReference type="NCBI Taxonomy" id="295352"/>
    <lineage>
        <taxon>Bacteria</taxon>
        <taxon>Bacillati</taxon>
        <taxon>Actinomycetota</taxon>
        <taxon>Actinomycetes</taxon>
        <taxon>Kitasatosporales</taxon>
        <taxon>Streptomycetaceae</taxon>
        <taxon>Streptomyces</taxon>
    </lineage>
</organism>
<dbReference type="Pfam" id="PF06906">
    <property type="entry name" value="DUF1272"/>
    <property type="match status" value="1"/>
</dbReference>
<dbReference type="PANTHER" id="PTHR11645:SF13">
    <property type="entry name" value="PYRROLINE-5-CARBOXYLATE REDUCTASE CATALYTIC N-TERMINAL DOMAIN-CONTAINING PROTEIN"/>
    <property type="match status" value="1"/>
</dbReference>
<evidence type="ECO:0000259" key="2">
    <source>
        <dbReference type="Pfam" id="PF03807"/>
    </source>
</evidence>
<evidence type="ECO:0000313" key="4">
    <source>
        <dbReference type="Proteomes" id="UP001501391"/>
    </source>
</evidence>
<dbReference type="PANTHER" id="PTHR11645">
    <property type="entry name" value="PYRROLINE-5-CARBOXYLATE REDUCTASE"/>
    <property type="match status" value="1"/>
</dbReference>
<gene>
    <name evidence="3" type="ORF">GCM10009787_19820</name>
</gene>
<accession>A0ABN3BFB0</accession>
<dbReference type="SUPFAM" id="SSF51735">
    <property type="entry name" value="NAD(P)-binding Rossmann-fold domains"/>
    <property type="match status" value="1"/>
</dbReference>
<dbReference type="InterPro" id="IPR010696">
    <property type="entry name" value="DUF1272"/>
</dbReference>
<feature type="domain" description="Pyrroline-5-carboxylate reductase catalytic N-terminal" evidence="2">
    <location>
        <begin position="67"/>
        <end position="160"/>
    </location>
</feature>
<reference evidence="3 4" key="1">
    <citation type="journal article" date="2019" name="Int. J. Syst. Evol. Microbiol.">
        <title>The Global Catalogue of Microorganisms (GCM) 10K type strain sequencing project: providing services to taxonomists for standard genome sequencing and annotation.</title>
        <authorList>
            <consortium name="The Broad Institute Genomics Platform"/>
            <consortium name="The Broad Institute Genome Sequencing Center for Infectious Disease"/>
            <person name="Wu L."/>
            <person name="Ma J."/>
        </authorList>
    </citation>
    <scope>NUCLEOTIDE SEQUENCE [LARGE SCALE GENOMIC DNA]</scope>
    <source>
        <strain evidence="3 4">JCM 14924</strain>
    </source>
</reference>
<dbReference type="Gene3D" id="3.40.50.720">
    <property type="entry name" value="NAD(P)-binding Rossmann-like Domain"/>
    <property type="match status" value="1"/>
</dbReference>
<proteinExistence type="inferred from homology"/>
<name>A0ABN3BFB0_9ACTN</name>
<sequence length="321" mass="33524">MALEMRARCERCETAALPPGGPARICSYECTFCEACAAAMGQVCPNCGGELVPRPRRAVPAAANTGRVGVIGVGEIGRALVDGLCAGAGEPPEILLSPRGSRTSAELAGRYPNVRVCADNQDVVDGSDVVVLAVRPQDRTEALAGLRVGGDRVVVSLMAGVGIDELRRTLGSGVPLVRAIPLPAVRERRSVTVTYPAHPVVDALFDGLGGALPVADEAGFGVFSALTGTLTSHYGYLATLTAWAARQGVPAEAAERYVRGLFQGVARSLGDDSRSLHQLAGDHETPNGINERIRTTWFDSANAESLTEALDALLADLRRSG</sequence>
<evidence type="ECO:0000313" key="3">
    <source>
        <dbReference type="EMBL" id="GAA2194323.1"/>
    </source>
</evidence>